<name>A0A1G6WVU1_9ACTN</name>
<dbReference type="InterPro" id="IPR027417">
    <property type="entry name" value="P-loop_NTPase"/>
</dbReference>
<dbReference type="SUPFAM" id="SSF52540">
    <property type="entry name" value="P-loop containing nucleoside triphosphate hydrolases"/>
    <property type="match status" value="1"/>
</dbReference>
<protein>
    <submittedName>
        <fullName evidence="1">Sulfotransferase family protein</fullName>
    </submittedName>
</protein>
<evidence type="ECO:0000313" key="2">
    <source>
        <dbReference type="Proteomes" id="UP000198949"/>
    </source>
</evidence>
<keyword evidence="1" id="KW-0808">Transferase</keyword>
<dbReference type="STRING" id="58114.SAMN05216270_106235"/>
<dbReference type="GO" id="GO:0016740">
    <property type="term" value="F:transferase activity"/>
    <property type="evidence" value="ECO:0007669"/>
    <property type="project" value="UniProtKB-KW"/>
</dbReference>
<evidence type="ECO:0000313" key="1">
    <source>
        <dbReference type="EMBL" id="SDD70008.1"/>
    </source>
</evidence>
<dbReference type="InterPro" id="IPR052736">
    <property type="entry name" value="Stf3_sulfotransferase"/>
</dbReference>
<sequence>MSNPDARADEPSYRNANRTPYVAYATPTLTLRALNNLLAPLTIGLERRADATMDRIVARAERETGESPEGHAQLIEDFRLILRAWARQDGASTIGWKSVVDQVQGRVINRFRIARAIAEHPEIEDEPIDDPIVVTGLPRTATTLAHNLLSNPEGNRAPLLWEMLQTPPPGTDEAGLRARIKSTERYVANFEKAVPALPNIHKMGAMLPEECVFIMSFHTFMWTLTGHMPELREWFAKRDYTEDYRYLKRTLQVLQHGQERKRWVLKSPCHLWSLPALIKTFPDARVIWTHRDPITVMASYCSLAEGTWSVYLRKFDRSSLGRMCLDVLTEGIEAARAARTMIPARNLLDVGYSHLAGDAMVQVPRLFHHLGLEWDEREFQHLEYRMSRPDQSRRHEYSLGSYGLTPFEVEAAFGDYVRRVETLPAIPDTVLPAPPFTVEWQTLRGARRR</sequence>
<reference evidence="2" key="1">
    <citation type="submission" date="2016-10" db="EMBL/GenBank/DDBJ databases">
        <authorList>
            <person name="Varghese N."/>
            <person name="Submissions S."/>
        </authorList>
    </citation>
    <scope>NUCLEOTIDE SEQUENCE [LARGE SCALE GENOMIC DNA]</scope>
    <source>
        <strain evidence="2">CGMCC 4.3516</strain>
    </source>
</reference>
<gene>
    <name evidence="1" type="ORF">SAMN05216270_106235</name>
</gene>
<accession>A0A1G6WVU1</accession>
<keyword evidence="2" id="KW-1185">Reference proteome</keyword>
<dbReference type="Gene3D" id="3.40.50.300">
    <property type="entry name" value="P-loop containing nucleotide triphosphate hydrolases"/>
    <property type="match status" value="1"/>
</dbReference>
<dbReference type="AlphaFoldDB" id="A0A1G6WVU1"/>
<dbReference type="Pfam" id="PF13469">
    <property type="entry name" value="Sulfotransfer_3"/>
    <property type="match status" value="1"/>
</dbReference>
<dbReference type="PANTHER" id="PTHR36451">
    <property type="entry name" value="PAPS-DEPENDENT SULFOTRANSFERASE STF3"/>
    <property type="match status" value="1"/>
</dbReference>
<dbReference type="Proteomes" id="UP000198949">
    <property type="component" value="Unassembled WGS sequence"/>
</dbReference>
<dbReference type="PANTHER" id="PTHR36451:SF1">
    <property type="entry name" value="OMEGA-HYDROXY-BETA-DIHYDROMENAQUINONE-9 SULFOTRANSFERASE STF3"/>
    <property type="match status" value="1"/>
</dbReference>
<organism evidence="1 2">
    <name type="scientific">Glycomyces harbinensis</name>
    <dbReference type="NCBI Taxonomy" id="58114"/>
    <lineage>
        <taxon>Bacteria</taxon>
        <taxon>Bacillati</taxon>
        <taxon>Actinomycetota</taxon>
        <taxon>Actinomycetes</taxon>
        <taxon>Glycomycetales</taxon>
        <taxon>Glycomycetaceae</taxon>
        <taxon>Glycomyces</taxon>
    </lineage>
</organism>
<dbReference type="EMBL" id="FNAD01000006">
    <property type="protein sequence ID" value="SDD70008.1"/>
    <property type="molecule type" value="Genomic_DNA"/>
</dbReference>
<proteinExistence type="predicted"/>